<comment type="caution">
    <text evidence="3">The sequence shown here is derived from an EMBL/GenBank/DDBJ whole genome shotgun (WGS) entry which is preliminary data.</text>
</comment>
<protein>
    <submittedName>
        <fullName evidence="3">Uncharacterized protein</fullName>
    </submittedName>
</protein>
<feature type="region of interest" description="Disordered" evidence="1">
    <location>
        <begin position="310"/>
        <end position="427"/>
    </location>
</feature>
<accession>A0AA88XMF3</accession>
<keyword evidence="2" id="KW-1133">Transmembrane helix</keyword>
<dbReference type="Proteomes" id="UP001186944">
    <property type="component" value="Unassembled WGS sequence"/>
</dbReference>
<feature type="transmembrane region" description="Helical" evidence="2">
    <location>
        <begin position="189"/>
        <end position="213"/>
    </location>
</feature>
<gene>
    <name evidence="3" type="ORF">FSP39_000272</name>
</gene>
<keyword evidence="4" id="KW-1185">Reference proteome</keyword>
<dbReference type="EMBL" id="VSWD01000011">
    <property type="protein sequence ID" value="KAK3087009.1"/>
    <property type="molecule type" value="Genomic_DNA"/>
</dbReference>
<name>A0AA88XMF3_PINIB</name>
<feature type="compositionally biased region" description="Basic residues" evidence="1">
    <location>
        <begin position="379"/>
        <end position="388"/>
    </location>
</feature>
<evidence type="ECO:0000313" key="4">
    <source>
        <dbReference type="Proteomes" id="UP001186944"/>
    </source>
</evidence>
<organism evidence="3 4">
    <name type="scientific">Pinctada imbricata</name>
    <name type="common">Atlantic pearl-oyster</name>
    <name type="synonym">Pinctada martensii</name>
    <dbReference type="NCBI Taxonomy" id="66713"/>
    <lineage>
        <taxon>Eukaryota</taxon>
        <taxon>Metazoa</taxon>
        <taxon>Spiralia</taxon>
        <taxon>Lophotrochozoa</taxon>
        <taxon>Mollusca</taxon>
        <taxon>Bivalvia</taxon>
        <taxon>Autobranchia</taxon>
        <taxon>Pteriomorphia</taxon>
        <taxon>Pterioida</taxon>
        <taxon>Pterioidea</taxon>
        <taxon>Pteriidae</taxon>
        <taxon>Pinctada</taxon>
    </lineage>
</organism>
<feature type="region of interest" description="Disordered" evidence="1">
    <location>
        <begin position="440"/>
        <end position="487"/>
    </location>
</feature>
<reference evidence="3" key="1">
    <citation type="submission" date="2019-08" db="EMBL/GenBank/DDBJ databases">
        <title>The improved chromosome-level genome for the pearl oyster Pinctada fucata martensii using PacBio sequencing and Hi-C.</title>
        <authorList>
            <person name="Zheng Z."/>
        </authorList>
    </citation>
    <scope>NUCLEOTIDE SEQUENCE</scope>
    <source>
        <strain evidence="3">ZZ-2019</strain>
        <tissue evidence="3">Adductor muscle</tissue>
    </source>
</reference>
<feature type="compositionally biased region" description="Basic and acidic residues" evidence="1">
    <location>
        <begin position="310"/>
        <end position="326"/>
    </location>
</feature>
<dbReference type="AlphaFoldDB" id="A0AA88XMF3"/>
<evidence type="ECO:0000256" key="1">
    <source>
        <dbReference type="SAM" id="MobiDB-lite"/>
    </source>
</evidence>
<proteinExistence type="predicted"/>
<evidence type="ECO:0000256" key="2">
    <source>
        <dbReference type="SAM" id="Phobius"/>
    </source>
</evidence>
<sequence length="487" mass="54176">MFMKHGNEYMNGFRYIVDFGRGPSCDAQPFPCCTNTSSSTCCLSSYCDVGGQNLTCFNLTFFEFQRADNKSSEFCTYGDVSTQETTTSLNSSFVQTAEGIFNYTVCYTTCPDKTYAEGNRCHRCDDICSNCTGSGTILPTCTCAYGDNGTYCCPKGTEGKKLRNSNSSACIPNNNDNNEGDEETGTQEWVIPVAAGIGGGVFLIVIVIIVYCYCRSRRNGDAAVGRGRTKRPVSQLLQVRINSFNERLGLSKKKRHDTSHTELVTLPSNLSQSSVQGQQPVYENVDAPDPRSIAAHALLQLDKTFRYIKDPTLPREKSKDQFKDRPVTGMYQNESTIRLQQNKEREEINTLGVAPPIPKTSSSTKKKKSLKLPKLPKSSSKKHKKQKANHQSVSDESESEDYIDMSGGNKMDESENPGVENEGFTSEIYANYESNKYNTAPAQFDALNEEQCPNNDETEGPSEDYENIQLHVDDDEPIYENRNLSTL</sequence>
<feature type="compositionally biased region" description="Acidic residues" evidence="1">
    <location>
        <begin position="456"/>
        <end position="466"/>
    </location>
</feature>
<keyword evidence="2" id="KW-0812">Transmembrane</keyword>
<evidence type="ECO:0000313" key="3">
    <source>
        <dbReference type="EMBL" id="KAK3087009.1"/>
    </source>
</evidence>
<keyword evidence="2" id="KW-0472">Membrane</keyword>
<feature type="compositionally biased region" description="Polar residues" evidence="1">
    <location>
        <begin position="330"/>
        <end position="340"/>
    </location>
</feature>